<keyword evidence="9" id="KW-0482">Metalloprotease</keyword>
<evidence type="ECO:0000256" key="10">
    <source>
        <dbReference type="ARBA" id="ARBA00023136"/>
    </source>
</evidence>
<organism evidence="13 14">
    <name type="scientific">Buchananella hordeovulneris</name>
    <dbReference type="NCBI Taxonomy" id="52770"/>
    <lineage>
        <taxon>Bacteria</taxon>
        <taxon>Bacillati</taxon>
        <taxon>Actinomycetota</taxon>
        <taxon>Actinomycetes</taxon>
        <taxon>Actinomycetales</taxon>
        <taxon>Actinomycetaceae</taxon>
        <taxon>Buchananella</taxon>
    </lineage>
</organism>
<comment type="cofactor">
    <cofactor evidence="1">
        <name>Zn(2+)</name>
        <dbReference type="ChEBI" id="CHEBI:29105"/>
    </cofactor>
</comment>
<gene>
    <name evidence="13" type="ORF">BSZ40_04485</name>
</gene>
<dbReference type="CDD" id="cd06163">
    <property type="entry name" value="S2P-M50_PDZ_RseP-like"/>
    <property type="match status" value="1"/>
</dbReference>
<dbReference type="Pfam" id="PF02163">
    <property type="entry name" value="Peptidase_M50"/>
    <property type="match status" value="1"/>
</dbReference>
<dbReference type="PANTHER" id="PTHR42837:SF2">
    <property type="entry name" value="MEMBRANE METALLOPROTEASE ARASP2, CHLOROPLASTIC-RELATED"/>
    <property type="match status" value="1"/>
</dbReference>
<comment type="caution">
    <text evidence="13">The sequence shown here is derived from an EMBL/GenBank/DDBJ whole genome shotgun (WGS) entry which is preliminary data.</text>
</comment>
<dbReference type="SMART" id="SM00228">
    <property type="entry name" value="PDZ"/>
    <property type="match status" value="1"/>
</dbReference>
<keyword evidence="10 11" id="KW-0472">Membrane</keyword>
<feature type="transmembrane region" description="Helical" evidence="11">
    <location>
        <begin position="349"/>
        <end position="368"/>
    </location>
</feature>
<dbReference type="InterPro" id="IPR001478">
    <property type="entry name" value="PDZ"/>
</dbReference>
<keyword evidence="14" id="KW-1185">Reference proteome</keyword>
<keyword evidence="7" id="KW-0862">Zinc</keyword>
<keyword evidence="8 11" id="KW-1133">Transmembrane helix</keyword>
<reference evidence="14" key="1">
    <citation type="submission" date="2016-12" db="EMBL/GenBank/DDBJ databases">
        <authorList>
            <person name="Meng X."/>
        </authorList>
    </citation>
    <scope>NUCLEOTIDE SEQUENCE [LARGE SCALE GENOMIC DNA]</scope>
    <source>
        <strain evidence="14">DSM 20732</strain>
    </source>
</reference>
<keyword evidence="5 11" id="KW-0812">Transmembrane</keyword>
<dbReference type="STRING" id="52770.BSZ40_04485"/>
<evidence type="ECO:0000256" key="11">
    <source>
        <dbReference type="SAM" id="Phobius"/>
    </source>
</evidence>
<dbReference type="InterPro" id="IPR036034">
    <property type="entry name" value="PDZ_sf"/>
</dbReference>
<evidence type="ECO:0000256" key="8">
    <source>
        <dbReference type="ARBA" id="ARBA00022989"/>
    </source>
</evidence>
<feature type="transmembrane region" description="Helical" evidence="11">
    <location>
        <begin position="404"/>
        <end position="429"/>
    </location>
</feature>
<comment type="similarity">
    <text evidence="3">Belongs to the peptidase M50B family.</text>
</comment>
<evidence type="ECO:0000256" key="4">
    <source>
        <dbReference type="ARBA" id="ARBA00022670"/>
    </source>
</evidence>
<dbReference type="AlphaFoldDB" id="A0A1Q5PXI6"/>
<feature type="domain" description="PDZ" evidence="12">
    <location>
        <begin position="152"/>
        <end position="236"/>
    </location>
</feature>
<name>A0A1Q5PXI6_9ACTO</name>
<evidence type="ECO:0000313" key="14">
    <source>
        <dbReference type="Proteomes" id="UP000185612"/>
    </source>
</evidence>
<feature type="transmembrane region" description="Helical" evidence="11">
    <location>
        <begin position="120"/>
        <end position="145"/>
    </location>
</feature>
<evidence type="ECO:0000313" key="13">
    <source>
        <dbReference type="EMBL" id="OKL52162.1"/>
    </source>
</evidence>
<keyword evidence="4" id="KW-0645">Protease</keyword>
<dbReference type="InterPro" id="IPR041489">
    <property type="entry name" value="PDZ_6"/>
</dbReference>
<dbReference type="Pfam" id="PF17820">
    <property type="entry name" value="PDZ_6"/>
    <property type="match status" value="1"/>
</dbReference>
<evidence type="ECO:0000256" key="5">
    <source>
        <dbReference type="ARBA" id="ARBA00022692"/>
    </source>
</evidence>
<dbReference type="GO" id="GO:0016020">
    <property type="term" value="C:membrane"/>
    <property type="evidence" value="ECO:0007669"/>
    <property type="project" value="UniProtKB-SubCell"/>
</dbReference>
<dbReference type="RefSeq" id="WP_073823693.1">
    <property type="nucleotide sequence ID" value="NZ_MQVS01000003.1"/>
</dbReference>
<dbReference type="OrthoDB" id="9782003at2"/>
<dbReference type="GO" id="GO:0004222">
    <property type="term" value="F:metalloendopeptidase activity"/>
    <property type="evidence" value="ECO:0007669"/>
    <property type="project" value="InterPro"/>
</dbReference>
<keyword evidence="6" id="KW-0378">Hydrolase</keyword>
<dbReference type="Proteomes" id="UP000185612">
    <property type="component" value="Unassembled WGS sequence"/>
</dbReference>
<protein>
    <recommendedName>
        <fullName evidence="12">PDZ domain-containing protein</fullName>
    </recommendedName>
</protein>
<comment type="subcellular location">
    <subcellularLocation>
        <location evidence="2">Membrane</location>
        <topology evidence="2">Multi-pass membrane protein</topology>
    </subcellularLocation>
</comment>
<evidence type="ECO:0000256" key="9">
    <source>
        <dbReference type="ARBA" id="ARBA00023049"/>
    </source>
</evidence>
<evidence type="ECO:0000256" key="2">
    <source>
        <dbReference type="ARBA" id="ARBA00004141"/>
    </source>
</evidence>
<evidence type="ECO:0000256" key="7">
    <source>
        <dbReference type="ARBA" id="ARBA00022833"/>
    </source>
</evidence>
<evidence type="ECO:0000256" key="6">
    <source>
        <dbReference type="ARBA" id="ARBA00022801"/>
    </source>
</evidence>
<dbReference type="Gene3D" id="2.30.42.10">
    <property type="match status" value="1"/>
</dbReference>
<dbReference type="PANTHER" id="PTHR42837">
    <property type="entry name" value="REGULATOR OF SIGMA-E PROTEASE RSEP"/>
    <property type="match status" value="1"/>
</dbReference>
<evidence type="ECO:0000259" key="12">
    <source>
        <dbReference type="SMART" id="SM00228"/>
    </source>
</evidence>
<dbReference type="SUPFAM" id="SSF50156">
    <property type="entry name" value="PDZ domain-like"/>
    <property type="match status" value="1"/>
</dbReference>
<dbReference type="InterPro" id="IPR008915">
    <property type="entry name" value="Peptidase_M50"/>
</dbReference>
<dbReference type="FunCoup" id="A0A1Q5PXI6">
    <property type="interactions" value="102"/>
</dbReference>
<dbReference type="GO" id="GO:0006508">
    <property type="term" value="P:proteolysis"/>
    <property type="evidence" value="ECO:0007669"/>
    <property type="project" value="UniProtKB-KW"/>
</dbReference>
<evidence type="ECO:0000256" key="3">
    <source>
        <dbReference type="ARBA" id="ARBA00007931"/>
    </source>
</evidence>
<accession>A0A1Q5PXI6</accession>
<evidence type="ECO:0000256" key="1">
    <source>
        <dbReference type="ARBA" id="ARBA00001947"/>
    </source>
</evidence>
<dbReference type="InterPro" id="IPR004387">
    <property type="entry name" value="Pept_M50_Zn"/>
</dbReference>
<dbReference type="EMBL" id="MQVS01000003">
    <property type="protein sequence ID" value="OKL52162.1"/>
    <property type="molecule type" value="Genomic_DNA"/>
</dbReference>
<sequence>MYLLGILALVVGLVVSVALHEVGHMWPAKKFGVKVPEFYVGFGPKLWARQRGETEYGVRAVLLGGFVKLAGMYPPARKPDKPRKDGKESDIAWARRDAMKSLAPGEEHRAFYRLTVPRKIAVMLGGPLMNLAIAVVLMVVALSGIGVPRYDSGRIATVAECIDPAGAATQPGQGQGAEVSCPTGLVPGPAYAAGLRPGDEIVSWNGTRIAKWDEVLGAVAASPAGQPATVVVRRLGQEQTLQVTPLKVVVATGDGQTERSFVGLTPQAGLSRLSLPQSFATTWLTFKGTLGVVADLPSKLSNAVFASFGSEKRDPNGVVGLVGVGRVAGEISSADIGGAPAGARVSSMLLLLANLNLSLFIFNLLPLLPLDGGHIAGALWEGLRKTYHRLTGRSHAGPADTAKLLPLTMVVGGVLIAMMLILIVADFLAPV</sequence>
<proteinExistence type="inferred from homology"/>
<dbReference type="InParanoid" id="A0A1Q5PXI6"/>